<name>A0A9W7HY25_HIBTR</name>
<accession>A0A9W7HY25</accession>
<evidence type="ECO:0000313" key="3">
    <source>
        <dbReference type="Proteomes" id="UP001165190"/>
    </source>
</evidence>
<protein>
    <recommendedName>
        <fullName evidence="1">Retrotransposon gag domain-containing protein</fullName>
    </recommendedName>
</protein>
<dbReference type="Pfam" id="PF03732">
    <property type="entry name" value="Retrotrans_gag"/>
    <property type="match status" value="1"/>
</dbReference>
<dbReference type="Proteomes" id="UP001165190">
    <property type="component" value="Unassembled WGS sequence"/>
</dbReference>
<evidence type="ECO:0000313" key="2">
    <source>
        <dbReference type="EMBL" id="GMI86565.1"/>
    </source>
</evidence>
<sequence length="111" mass="13147">MEQYFRAIGTSSEEDKVYMASIYLAGDAKLWWHSKFNGRACSIKTWGELKKELMDAFFPENVEYVALKKLRELHRTTSVRDYVRDFVALMLDIKDMSENDKIFYFLEGLQQ</sequence>
<dbReference type="OrthoDB" id="986316at2759"/>
<dbReference type="AlphaFoldDB" id="A0A9W7HY25"/>
<feature type="domain" description="Retrotransposon gag" evidence="1">
    <location>
        <begin position="19"/>
        <end position="110"/>
    </location>
</feature>
<gene>
    <name evidence="2" type="ORF">HRI_002325800</name>
</gene>
<evidence type="ECO:0000259" key="1">
    <source>
        <dbReference type="Pfam" id="PF03732"/>
    </source>
</evidence>
<organism evidence="2 3">
    <name type="scientific">Hibiscus trionum</name>
    <name type="common">Flower of an hour</name>
    <dbReference type="NCBI Taxonomy" id="183268"/>
    <lineage>
        <taxon>Eukaryota</taxon>
        <taxon>Viridiplantae</taxon>
        <taxon>Streptophyta</taxon>
        <taxon>Embryophyta</taxon>
        <taxon>Tracheophyta</taxon>
        <taxon>Spermatophyta</taxon>
        <taxon>Magnoliopsida</taxon>
        <taxon>eudicotyledons</taxon>
        <taxon>Gunneridae</taxon>
        <taxon>Pentapetalae</taxon>
        <taxon>rosids</taxon>
        <taxon>malvids</taxon>
        <taxon>Malvales</taxon>
        <taxon>Malvaceae</taxon>
        <taxon>Malvoideae</taxon>
        <taxon>Hibiscus</taxon>
    </lineage>
</organism>
<dbReference type="EMBL" id="BSYR01000021">
    <property type="protein sequence ID" value="GMI86565.1"/>
    <property type="molecule type" value="Genomic_DNA"/>
</dbReference>
<comment type="caution">
    <text evidence="2">The sequence shown here is derived from an EMBL/GenBank/DDBJ whole genome shotgun (WGS) entry which is preliminary data.</text>
</comment>
<proteinExistence type="predicted"/>
<dbReference type="InterPro" id="IPR005162">
    <property type="entry name" value="Retrotrans_gag_dom"/>
</dbReference>
<keyword evidence="3" id="KW-1185">Reference proteome</keyword>
<reference evidence="2" key="1">
    <citation type="submission" date="2023-05" db="EMBL/GenBank/DDBJ databases">
        <title>Genome and transcriptome analyses reveal genes involved in the formation of fine ridges on petal epidermal cells in Hibiscus trionum.</title>
        <authorList>
            <person name="Koshimizu S."/>
            <person name="Masuda S."/>
            <person name="Ishii T."/>
            <person name="Shirasu K."/>
            <person name="Hoshino A."/>
            <person name="Arita M."/>
        </authorList>
    </citation>
    <scope>NUCLEOTIDE SEQUENCE</scope>
    <source>
        <strain evidence="2">Hamamatsu line</strain>
    </source>
</reference>